<name>A0AAV8EP90_9POAL</name>
<dbReference type="PANTHER" id="PTHR45749">
    <property type="match status" value="1"/>
</dbReference>
<feature type="region of interest" description="Disordered" evidence="1">
    <location>
        <begin position="1"/>
        <end position="57"/>
    </location>
</feature>
<evidence type="ECO:0000313" key="3">
    <source>
        <dbReference type="EMBL" id="KAJ4780616.1"/>
    </source>
</evidence>
<keyword evidence="4" id="KW-1185">Reference proteome</keyword>
<accession>A0AAV8EP90</accession>
<dbReference type="InterPro" id="IPR025398">
    <property type="entry name" value="DUF4371"/>
</dbReference>
<gene>
    <name evidence="3" type="ORF">LUZ62_064873</name>
</gene>
<organism evidence="3 4">
    <name type="scientific">Rhynchospora pubera</name>
    <dbReference type="NCBI Taxonomy" id="906938"/>
    <lineage>
        <taxon>Eukaryota</taxon>
        <taxon>Viridiplantae</taxon>
        <taxon>Streptophyta</taxon>
        <taxon>Embryophyta</taxon>
        <taxon>Tracheophyta</taxon>
        <taxon>Spermatophyta</taxon>
        <taxon>Magnoliopsida</taxon>
        <taxon>Liliopsida</taxon>
        <taxon>Poales</taxon>
        <taxon>Cyperaceae</taxon>
        <taxon>Cyperoideae</taxon>
        <taxon>Rhynchosporeae</taxon>
        <taxon>Rhynchospora</taxon>
    </lineage>
</organism>
<dbReference type="InterPro" id="IPR006580">
    <property type="entry name" value="Znf_TTF"/>
</dbReference>
<dbReference type="Proteomes" id="UP001140206">
    <property type="component" value="Chromosome 3"/>
</dbReference>
<evidence type="ECO:0000259" key="2">
    <source>
        <dbReference type="SMART" id="SM00597"/>
    </source>
</evidence>
<evidence type="ECO:0000256" key="1">
    <source>
        <dbReference type="SAM" id="MobiDB-lite"/>
    </source>
</evidence>
<sequence>MESFFKKVERGSSSQPVAEQDSQVPNAMPIGEASQQPAIELDAYERDPGKRPQIYEYPPNQRDEARRFYISKGPFQPYMNEYPYAGTASHRRRFQYNWFKIFPWLEYSPSTERAYCFPCFLFATKPHGKCGSNTFLVKEFQNWKKVNSGKQCGFLIHMGQDSTSAHNQALRCFEELKNTTGHIEKVIEKQNKKIVLDARLRLKTSIDAIRWLTFQACAFRGHDESAQSINQGNFLEMIKILASYNKEVKAVVLENAPGNAKYTSHHVQKEILTIFAEKVQTTIRGEIGTSKFCLIVDESRDESKKEQMAIVLRFVDAQGFIRERFLDIVHVKDTAALTLKNSICTVLSTNNLSVQDIRGQGYDGTSNMCGEWNGLQALILKECPYAYYVHCMAHQLQLALIAASREVIKVHNFFQDAIHIINVVSSSAKRNDELITQQAEEIAHAIELGELDTGRGANQIERFGYS</sequence>
<protein>
    <submittedName>
        <fullName evidence="3">Zinc finger MYM-type-like protein</fullName>
    </submittedName>
</protein>
<evidence type="ECO:0000313" key="4">
    <source>
        <dbReference type="Proteomes" id="UP001140206"/>
    </source>
</evidence>
<comment type="caution">
    <text evidence="3">The sequence shown here is derived from an EMBL/GenBank/DDBJ whole genome shotgun (WGS) entry which is preliminary data.</text>
</comment>
<feature type="compositionally biased region" description="Basic and acidic residues" evidence="1">
    <location>
        <begin position="1"/>
        <end position="10"/>
    </location>
</feature>
<dbReference type="PANTHER" id="PTHR45749:SF37">
    <property type="entry name" value="OS05G0311600 PROTEIN"/>
    <property type="match status" value="1"/>
</dbReference>
<feature type="compositionally biased region" description="Polar residues" evidence="1">
    <location>
        <begin position="11"/>
        <end position="25"/>
    </location>
</feature>
<feature type="domain" description="TTF-type" evidence="2">
    <location>
        <begin position="90"/>
        <end position="189"/>
    </location>
</feature>
<dbReference type="Pfam" id="PF14291">
    <property type="entry name" value="DUF4371"/>
    <property type="match status" value="1"/>
</dbReference>
<proteinExistence type="predicted"/>
<dbReference type="EMBL" id="JAMFTS010000003">
    <property type="protein sequence ID" value="KAJ4780616.1"/>
    <property type="molecule type" value="Genomic_DNA"/>
</dbReference>
<dbReference type="AlphaFoldDB" id="A0AAV8EP90"/>
<dbReference type="SMART" id="SM00597">
    <property type="entry name" value="ZnF_TTF"/>
    <property type="match status" value="1"/>
</dbReference>
<reference evidence="3" key="1">
    <citation type="submission" date="2022-08" db="EMBL/GenBank/DDBJ databases">
        <authorList>
            <person name="Marques A."/>
        </authorList>
    </citation>
    <scope>NUCLEOTIDE SEQUENCE</scope>
    <source>
        <strain evidence="3">RhyPub2mFocal</strain>
        <tissue evidence="3">Leaves</tissue>
    </source>
</reference>